<dbReference type="InterPro" id="IPR036047">
    <property type="entry name" value="F-box-like_dom_sf"/>
</dbReference>
<dbReference type="SUPFAM" id="SSF81383">
    <property type="entry name" value="F-box domain"/>
    <property type="match status" value="1"/>
</dbReference>
<protein>
    <recommendedName>
        <fullName evidence="1">F-box domain-containing protein</fullName>
    </recommendedName>
</protein>
<gene>
    <name evidence="2" type="ORF">BJY01DRAFT_254631</name>
</gene>
<feature type="domain" description="F-box" evidence="1">
    <location>
        <begin position="20"/>
        <end position="71"/>
    </location>
</feature>
<organism evidence="2 3">
    <name type="scientific">Aspergillus pseudoustus</name>
    <dbReference type="NCBI Taxonomy" id="1810923"/>
    <lineage>
        <taxon>Eukaryota</taxon>
        <taxon>Fungi</taxon>
        <taxon>Dikarya</taxon>
        <taxon>Ascomycota</taxon>
        <taxon>Pezizomycotina</taxon>
        <taxon>Eurotiomycetes</taxon>
        <taxon>Eurotiomycetidae</taxon>
        <taxon>Eurotiales</taxon>
        <taxon>Aspergillaceae</taxon>
        <taxon>Aspergillus</taxon>
        <taxon>Aspergillus subgen. Nidulantes</taxon>
    </lineage>
</organism>
<evidence type="ECO:0000313" key="3">
    <source>
        <dbReference type="Proteomes" id="UP001610446"/>
    </source>
</evidence>
<dbReference type="Pfam" id="PF00646">
    <property type="entry name" value="F-box"/>
    <property type="match status" value="1"/>
</dbReference>
<dbReference type="PROSITE" id="PS50181">
    <property type="entry name" value="FBOX"/>
    <property type="match status" value="1"/>
</dbReference>
<reference evidence="2 3" key="1">
    <citation type="submission" date="2024-07" db="EMBL/GenBank/DDBJ databases">
        <title>Section-level genome sequencing and comparative genomics of Aspergillus sections Usti and Cavernicolus.</title>
        <authorList>
            <consortium name="Lawrence Berkeley National Laboratory"/>
            <person name="Nybo J.L."/>
            <person name="Vesth T.C."/>
            <person name="Theobald S."/>
            <person name="Frisvad J.C."/>
            <person name="Larsen T.O."/>
            <person name="Kjaerboelling I."/>
            <person name="Rothschild-Mancinelli K."/>
            <person name="Lyhne E.K."/>
            <person name="Kogle M.E."/>
            <person name="Barry K."/>
            <person name="Clum A."/>
            <person name="Na H."/>
            <person name="Ledsgaard L."/>
            <person name="Lin J."/>
            <person name="Lipzen A."/>
            <person name="Kuo A."/>
            <person name="Riley R."/>
            <person name="Mondo S."/>
            <person name="Labutti K."/>
            <person name="Haridas S."/>
            <person name="Pangalinan J."/>
            <person name="Salamov A.A."/>
            <person name="Simmons B.A."/>
            <person name="Magnuson J.K."/>
            <person name="Chen J."/>
            <person name="Drula E."/>
            <person name="Henrissat B."/>
            <person name="Wiebenga A."/>
            <person name="Lubbers R.J."/>
            <person name="Gomes A.C."/>
            <person name="Makela M.R."/>
            <person name="Stajich J."/>
            <person name="Grigoriev I.V."/>
            <person name="Mortensen U.H."/>
            <person name="De Vries R.P."/>
            <person name="Baker S.E."/>
            <person name="Andersen M.R."/>
        </authorList>
    </citation>
    <scope>NUCLEOTIDE SEQUENCE [LARGE SCALE GENOMIC DNA]</scope>
    <source>
        <strain evidence="2 3">CBS 123904</strain>
    </source>
</reference>
<comment type="caution">
    <text evidence="2">The sequence shown here is derived from an EMBL/GenBank/DDBJ whole genome shotgun (WGS) entry which is preliminary data.</text>
</comment>
<evidence type="ECO:0000313" key="2">
    <source>
        <dbReference type="EMBL" id="KAL2830444.1"/>
    </source>
</evidence>
<dbReference type="Proteomes" id="UP001610446">
    <property type="component" value="Unassembled WGS sequence"/>
</dbReference>
<accession>A0ABR4IT59</accession>
<dbReference type="InterPro" id="IPR001810">
    <property type="entry name" value="F-box_dom"/>
</dbReference>
<proteinExistence type="predicted"/>
<name>A0ABR4IT59_9EURO</name>
<keyword evidence="3" id="KW-1185">Reference proteome</keyword>
<sequence length="325" mass="37592">MASIWSLLRRIVRRSAAPRSSPLVNLPTELLLLIMEELPLIDQACLALTCKSMHYTFGNVLEHEMFRFPRLYQLRMPELQLQFGFTRRELLRRIANDDDNINYCVKCLKLHRQNQFDLDWSYFAGPPVWKKYCTRDAGIVDLCPCVSMTVFDKRRVIKFLRQKGRGKEAYLAGSLGNAFEQITTEPGYPGLHHKCELRIGDEILARFEATLYITSEKMLMAATEYRITRDDPRMPYYQYSARPDTLYNVVLTVMKLDLDQQLGLMAESQEETGNIGGGTASSGIVKAKRHLGHYDGRVDMCWALQTRTKCESFKRLQEYAAPIYF</sequence>
<dbReference type="EMBL" id="JBFXLU010000304">
    <property type="protein sequence ID" value="KAL2830444.1"/>
    <property type="molecule type" value="Genomic_DNA"/>
</dbReference>
<evidence type="ECO:0000259" key="1">
    <source>
        <dbReference type="PROSITE" id="PS50181"/>
    </source>
</evidence>